<gene>
    <name evidence="1" type="ORF">RPERSI_LOCUS15699</name>
</gene>
<keyword evidence="2" id="KW-1185">Reference proteome</keyword>
<evidence type="ECO:0000313" key="1">
    <source>
        <dbReference type="EMBL" id="CAG8765099.1"/>
    </source>
</evidence>
<evidence type="ECO:0000313" key="2">
    <source>
        <dbReference type="Proteomes" id="UP000789920"/>
    </source>
</evidence>
<protein>
    <submittedName>
        <fullName evidence="1">14828_t:CDS:1</fullName>
    </submittedName>
</protein>
<accession>A0ACA9QT26</accession>
<proteinExistence type="predicted"/>
<feature type="non-terminal residue" evidence="1">
    <location>
        <position position="1"/>
    </location>
</feature>
<organism evidence="1 2">
    <name type="scientific">Racocetra persica</name>
    <dbReference type="NCBI Taxonomy" id="160502"/>
    <lineage>
        <taxon>Eukaryota</taxon>
        <taxon>Fungi</taxon>
        <taxon>Fungi incertae sedis</taxon>
        <taxon>Mucoromycota</taxon>
        <taxon>Glomeromycotina</taxon>
        <taxon>Glomeromycetes</taxon>
        <taxon>Diversisporales</taxon>
        <taxon>Gigasporaceae</taxon>
        <taxon>Racocetra</taxon>
    </lineage>
</organism>
<dbReference type="EMBL" id="CAJVQC010037980">
    <property type="protein sequence ID" value="CAG8765099.1"/>
    <property type="molecule type" value="Genomic_DNA"/>
</dbReference>
<sequence>LGFTNIDIVPILGLEVDCLASWYWVYAGQWLEDMQAHEKPKRKCGANQQWQQVSGLKYRTEVLVG</sequence>
<dbReference type="Proteomes" id="UP000789920">
    <property type="component" value="Unassembled WGS sequence"/>
</dbReference>
<name>A0ACA9QT26_9GLOM</name>
<feature type="non-terminal residue" evidence="1">
    <location>
        <position position="65"/>
    </location>
</feature>
<reference evidence="1" key="1">
    <citation type="submission" date="2021-06" db="EMBL/GenBank/DDBJ databases">
        <authorList>
            <person name="Kallberg Y."/>
            <person name="Tangrot J."/>
            <person name="Rosling A."/>
        </authorList>
    </citation>
    <scope>NUCLEOTIDE SEQUENCE</scope>
    <source>
        <strain evidence="1">MA461A</strain>
    </source>
</reference>
<comment type="caution">
    <text evidence="1">The sequence shown here is derived from an EMBL/GenBank/DDBJ whole genome shotgun (WGS) entry which is preliminary data.</text>
</comment>